<dbReference type="Gene3D" id="3.40.50.2020">
    <property type="match status" value="1"/>
</dbReference>
<accession>A0ABQ6DYA6</accession>
<reference evidence="5" key="1">
    <citation type="journal article" date="2019" name="Int. J. Syst. Evol. Microbiol.">
        <title>The Global Catalogue of Microorganisms (GCM) 10K type strain sequencing project: providing services to taxonomists for standard genome sequencing and annotation.</title>
        <authorList>
            <consortium name="The Broad Institute Genomics Platform"/>
            <consortium name="The Broad Institute Genome Sequencing Center for Infectious Disease"/>
            <person name="Wu L."/>
            <person name="Ma J."/>
        </authorList>
    </citation>
    <scope>NUCLEOTIDE SEQUENCE [LARGE SCALE GENOMIC DNA]</scope>
    <source>
        <strain evidence="5">NBRC 103166</strain>
    </source>
</reference>
<keyword evidence="1 4" id="KW-0328">Glycosyltransferase</keyword>
<keyword evidence="5" id="KW-1185">Reference proteome</keyword>
<dbReference type="PANTHER" id="PTHR43363:SF1">
    <property type="entry name" value="HYPOXANTHINE-GUANINE PHOSPHORIBOSYLTRANSFERASE"/>
    <property type="match status" value="1"/>
</dbReference>
<dbReference type="InterPro" id="IPR029057">
    <property type="entry name" value="PRTase-like"/>
</dbReference>
<keyword evidence="2" id="KW-0808">Transferase</keyword>
<organism evidence="4 5">
    <name type="scientific">Psychromonas marina</name>
    <dbReference type="NCBI Taxonomy" id="88364"/>
    <lineage>
        <taxon>Bacteria</taxon>
        <taxon>Pseudomonadati</taxon>
        <taxon>Pseudomonadota</taxon>
        <taxon>Gammaproteobacteria</taxon>
        <taxon>Alteromonadales</taxon>
        <taxon>Psychromonadaceae</taxon>
        <taxon>Psychromonas</taxon>
    </lineage>
</organism>
<protein>
    <submittedName>
        <fullName evidence="4">Hypoxanthine phosphoribosyltransferase</fullName>
    </submittedName>
</protein>
<name>A0ABQ6DYA6_9GAMM</name>
<dbReference type="GO" id="GO:0016757">
    <property type="term" value="F:glycosyltransferase activity"/>
    <property type="evidence" value="ECO:0007669"/>
    <property type="project" value="UniProtKB-KW"/>
</dbReference>
<comment type="caution">
    <text evidence="4">The sequence shown here is derived from an EMBL/GenBank/DDBJ whole genome shotgun (WGS) entry which is preliminary data.</text>
</comment>
<gene>
    <name evidence="4" type="ORF">GCM10007916_12080</name>
</gene>
<evidence type="ECO:0000256" key="1">
    <source>
        <dbReference type="ARBA" id="ARBA00022676"/>
    </source>
</evidence>
<dbReference type="RefSeq" id="WP_284203261.1">
    <property type="nucleotide sequence ID" value="NZ_BSPQ01000002.1"/>
</dbReference>
<dbReference type="CDD" id="cd06223">
    <property type="entry name" value="PRTases_typeI"/>
    <property type="match status" value="1"/>
</dbReference>
<dbReference type="InterPro" id="IPR000836">
    <property type="entry name" value="PRTase_dom"/>
</dbReference>
<feature type="domain" description="Phosphoribosyltransferase" evidence="3">
    <location>
        <begin position="5"/>
        <end position="154"/>
    </location>
</feature>
<sequence length="193" mass="22162">MADKQYLTAQSLLEDSYALARKVLDSDFKPTFIVAIWRGGAPIGIAVQEFLAVHGVKSDHIAIRTSSYAAEIDQQAKVVRVHGLNYLVNNIQQHDKLLLVDDVFDTGRSIEAIIDELRKQTRLNMPKDVRVAVPYYKPTRNKTDRTPDYFIHETDAWLKYPHSLEGLSNEEIAQYRPRLYEIIKSHLPNNDQE</sequence>
<evidence type="ECO:0000256" key="2">
    <source>
        <dbReference type="ARBA" id="ARBA00022679"/>
    </source>
</evidence>
<evidence type="ECO:0000259" key="3">
    <source>
        <dbReference type="Pfam" id="PF00156"/>
    </source>
</evidence>
<dbReference type="PANTHER" id="PTHR43363">
    <property type="entry name" value="HYPOXANTHINE PHOSPHORIBOSYLTRANSFERASE"/>
    <property type="match status" value="1"/>
</dbReference>
<evidence type="ECO:0000313" key="5">
    <source>
        <dbReference type="Proteomes" id="UP001157353"/>
    </source>
</evidence>
<proteinExistence type="predicted"/>
<dbReference type="SUPFAM" id="SSF53271">
    <property type="entry name" value="PRTase-like"/>
    <property type="match status" value="1"/>
</dbReference>
<dbReference type="Proteomes" id="UP001157353">
    <property type="component" value="Unassembled WGS sequence"/>
</dbReference>
<dbReference type="EMBL" id="BSPQ01000002">
    <property type="protein sequence ID" value="GLS90141.1"/>
    <property type="molecule type" value="Genomic_DNA"/>
</dbReference>
<dbReference type="Pfam" id="PF00156">
    <property type="entry name" value="Pribosyltran"/>
    <property type="match status" value="1"/>
</dbReference>
<evidence type="ECO:0000313" key="4">
    <source>
        <dbReference type="EMBL" id="GLS90141.1"/>
    </source>
</evidence>